<dbReference type="NCBIfam" id="TIGR01011">
    <property type="entry name" value="rpsB_bact"/>
    <property type="match status" value="1"/>
</dbReference>
<dbReference type="RefSeq" id="YP_009478298.1">
    <property type="nucleotide sequence ID" value="NC_037480.1"/>
</dbReference>
<evidence type="ECO:0000256" key="2">
    <source>
        <dbReference type="HAMAP-Rule" id="MF_00291"/>
    </source>
</evidence>
<dbReference type="GO" id="GO:0003735">
    <property type="term" value="F:structural constituent of ribosome"/>
    <property type="evidence" value="ECO:0007669"/>
    <property type="project" value="InterPro"/>
</dbReference>
<dbReference type="InterPro" id="IPR023591">
    <property type="entry name" value="Ribosomal_uS2_flav_dom_sf"/>
</dbReference>
<dbReference type="GO" id="GO:0005763">
    <property type="term" value="C:mitochondrial small ribosomal subunit"/>
    <property type="evidence" value="ECO:0007669"/>
    <property type="project" value="TreeGrafter"/>
</dbReference>
<dbReference type="GeneID" id="36676066"/>
<dbReference type="Pfam" id="PF00318">
    <property type="entry name" value="Ribosomal_S2"/>
    <property type="match status" value="1"/>
</dbReference>
<dbReference type="EMBL" id="AP018373">
    <property type="protein sequence ID" value="BBD20205.1"/>
    <property type="molecule type" value="Genomic_DNA"/>
</dbReference>
<keyword evidence="3" id="KW-0150">Chloroplast</keyword>
<dbReference type="PANTHER" id="PTHR12534:SF0">
    <property type="entry name" value="SMALL RIBOSOMAL SUBUNIT PROTEIN US2M"/>
    <property type="match status" value="1"/>
</dbReference>
<keyword evidence="2 3" id="KW-0689">Ribosomal protein</keyword>
<dbReference type="PANTHER" id="PTHR12534">
    <property type="entry name" value="30S RIBOSOMAL PROTEIN S2 PROKARYOTIC AND ORGANELLAR"/>
    <property type="match status" value="1"/>
</dbReference>
<organism evidence="3">
    <name type="scientific">Prototheca cutis</name>
    <dbReference type="NCBI Taxonomy" id="575411"/>
    <lineage>
        <taxon>Eukaryota</taxon>
        <taxon>Viridiplantae</taxon>
        <taxon>Chlorophyta</taxon>
        <taxon>core chlorophytes</taxon>
        <taxon>Trebouxiophyceae</taxon>
        <taxon>Chlorellales</taxon>
        <taxon>Chlorellaceae</taxon>
        <taxon>Prototheca</taxon>
    </lineage>
</organism>
<evidence type="ECO:0000313" key="3">
    <source>
        <dbReference type="EMBL" id="BBD20205.1"/>
    </source>
</evidence>
<sequence length="265" mass="30952">MQKEKITLKEMFKQGMHLGHFTSEWNPRMDSFIYSELKKRHILDLVQSYSLLNDLLKFLEKSASQDKKFLFIGTKKHIASLIKETAISCNSFYVNQRWLGGMLTNWRTVRSSLNYLKRLRKSEASGTWSLLKKKEIASLIRAKLKLESNLSGLENMKKLPDIVIVVGQSEEFNAIKECRRLGIEIVSILDSNCDPSFVDWYLISNDDSYTSVQFILSKLKQAILSGQEFLKQKQLVLYLQQKKRRQKKISSKINFKRYKKKKGLL</sequence>
<accession>A0A2Z6BEQ3</accession>
<dbReference type="InterPro" id="IPR005706">
    <property type="entry name" value="Ribosomal_uS2_bac/mit/plastid"/>
</dbReference>
<geneLocation type="chloroplast" evidence="3"/>
<reference evidence="3" key="1">
    <citation type="journal article" date="2018" name="Sci. Rep.">
        <title>Multiple losses of photosynthesis and convergent reductive genome evolution in the colourless green algae Prototheca.</title>
        <authorList>
            <person name="Suzuki S."/>
            <person name="Endoh R."/>
            <person name="Manabe R.I."/>
            <person name="Ohkuma M."/>
            <person name="Hirakawa Y."/>
        </authorList>
    </citation>
    <scope>NUCLEOTIDE SEQUENCE</scope>
    <source>
        <strain evidence="3">JCM 15793</strain>
    </source>
</reference>
<name>A0A2Z6BEQ3_9CHLO</name>
<dbReference type="AlphaFoldDB" id="A0A2Z6BEQ3"/>
<evidence type="ECO:0000256" key="1">
    <source>
        <dbReference type="ARBA" id="ARBA00006242"/>
    </source>
</evidence>
<comment type="subcellular location">
    <subcellularLocation>
        <location evidence="2">Plastid</location>
        <location evidence="2">Chloroplast</location>
    </subcellularLocation>
</comment>
<gene>
    <name evidence="2 3" type="primary">rps2</name>
</gene>
<dbReference type="Gene3D" id="3.40.50.10490">
    <property type="entry name" value="Glucose-6-phosphate isomerase like protein, domain 1"/>
    <property type="match status" value="1"/>
</dbReference>
<keyword evidence="2" id="KW-0687">Ribonucleoprotein</keyword>
<dbReference type="SUPFAM" id="SSF52313">
    <property type="entry name" value="Ribosomal protein S2"/>
    <property type="match status" value="1"/>
</dbReference>
<dbReference type="PRINTS" id="PR00395">
    <property type="entry name" value="RIBOSOMALS2"/>
</dbReference>
<dbReference type="CDD" id="cd01425">
    <property type="entry name" value="RPS2"/>
    <property type="match status" value="1"/>
</dbReference>
<dbReference type="GO" id="GO:0009507">
    <property type="term" value="C:chloroplast"/>
    <property type="evidence" value="ECO:0007669"/>
    <property type="project" value="UniProtKB-SubCell"/>
</dbReference>
<dbReference type="GO" id="GO:0006412">
    <property type="term" value="P:translation"/>
    <property type="evidence" value="ECO:0007669"/>
    <property type="project" value="UniProtKB-UniRule"/>
</dbReference>
<dbReference type="Gene3D" id="1.10.287.610">
    <property type="entry name" value="Helix hairpin bin"/>
    <property type="match status" value="1"/>
</dbReference>
<proteinExistence type="inferred from homology"/>
<dbReference type="HAMAP" id="MF_00291_B">
    <property type="entry name" value="Ribosomal_uS2_B"/>
    <property type="match status" value="1"/>
</dbReference>
<comment type="similarity">
    <text evidence="1 2">Belongs to the universal ribosomal protein uS2 family.</text>
</comment>
<keyword evidence="3" id="KW-0934">Plastid</keyword>
<protein>
    <recommendedName>
        <fullName evidence="2">Small ribosomal subunit protein uS2c</fullName>
    </recommendedName>
</protein>
<dbReference type="InterPro" id="IPR001865">
    <property type="entry name" value="Ribosomal_uS2"/>
</dbReference>